<evidence type="ECO:0000313" key="13">
    <source>
        <dbReference type="EMBL" id="SFC62179.1"/>
    </source>
</evidence>
<evidence type="ECO:0000256" key="5">
    <source>
        <dbReference type="ARBA" id="ARBA00022679"/>
    </source>
</evidence>
<evidence type="ECO:0000256" key="10">
    <source>
        <dbReference type="ARBA" id="ARBA00029774"/>
    </source>
</evidence>
<comment type="catalytic activity">
    <reaction evidence="11">
        <text>L-threonine + hydrogencarbonate + ATP = L-threonylcarbamoyladenylate + diphosphate + H2O</text>
        <dbReference type="Rhea" id="RHEA:36407"/>
        <dbReference type="ChEBI" id="CHEBI:15377"/>
        <dbReference type="ChEBI" id="CHEBI:17544"/>
        <dbReference type="ChEBI" id="CHEBI:30616"/>
        <dbReference type="ChEBI" id="CHEBI:33019"/>
        <dbReference type="ChEBI" id="CHEBI:57926"/>
        <dbReference type="ChEBI" id="CHEBI:73682"/>
        <dbReference type="EC" id="2.7.7.87"/>
    </reaction>
</comment>
<dbReference type="GO" id="GO:0005524">
    <property type="term" value="F:ATP binding"/>
    <property type="evidence" value="ECO:0007669"/>
    <property type="project" value="UniProtKB-KW"/>
</dbReference>
<dbReference type="GO" id="GO:0006450">
    <property type="term" value="P:regulation of translational fidelity"/>
    <property type="evidence" value="ECO:0007669"/>
    <property type="project" value="TreeGrafter"/>
</dbReference>
<dbReference type="Pfam" id="PF01300">
    <property type="entry name" value="Sua5_yciO_yrdC"/>
    <property type="match status" value="1"/>
</dbReference>
<dbReference type="EMBL" id="FOLM01000004">
    <property type="protein sequence ID" value="SFC62179.1"/>
    <property type="molecule type" value="Genomic_DNA"/>
</dbReference>
<dbReference type="InterPro" id="IPR006070">
    <property type="entry name" value="Sua5-like_dom"/>
</dbReference>
<evidence type="ECO:0000256" key="3">
    <source>
        <dbReference type="ARBA" id="ARBA00012584"/>
    </source>
</evidence>
<evidence type="ECO:0000256" key="6">
    <source>
        <dbReference type="ARBA" id="ARBA00022694"/>
    </source>
</evidence>
<dbReference type="Gene3D" id="3.90.870.10">
    <property type="entry name" value="DHBP synthase"/>
    <property type="match status" value="1"/>
</dbReference>
<gene>
    <name evidence="13" type="ORF">SAMN05421773_104300</name>
</gene>
<evidence type="ECO:0000256" key="4">
    <source>
        <dbReference type="ARBA" id="ARBA00022490"/>
    </source>
</evidence>
<dbReference type="GO" id="GO:0003725">
    <property type="term" value="F:double-stranded RNA binding"/>
    <property type="evidence" value="ECO:0007669"/>
    <property type="project" value="InterPro"/>
</dbReference>
<dbReference type="GO" id="GO:0005737">
    <property type="term" value="C:cytoplasm"/>
    <property type="evidence" value="ECO:0007669"/>
    <property type="project" value="UniProtKB-SubCell"/>
</dbReference>
<dbReference type="STRING" id="910347.SAMN05421773_104300"/>
<keyword evidence="14" id="KW-1185">Reference proteome</keyword>
<accession>A0A1I1KN05</accession>
<evidence type="ECO:0000256" key="11">
    <source>
        <dbReference type="ARBA" id="ARBA00048366"/>
    </source>
</evidence>
<keyword evidence="6" id="KW-0819">tRNA processing</keyword>
<dbReference type="PANTHER" id="PTHR17490:SF16">
    <property type="entry name" value="THREONYLCARBAMOYL-AMP SYNTHASE"/>
    <property type="match status" value="1"/>
</dbReference>
<dbReference type="GO" id="GO:0008033">
    <property type="term" value="P:tRNA processing"/>
    <property type="evidence" value="ECO:0007669"/>
    <property type="project" value="UniProtKB-KW"/>
</dbReference>
<evidence type="ECO:0000256" key="1">
    <source>
        <dbReference type="ARBA" id="ARBA00004496"/>
    </source>
</evidence>
<organism evidence="13 14">
    <name type="scientific">Streptomyces aidingensis</name>
    <dbReference type="NCBI Taxonomy" id="910347"/>
    <lineage>
        <taxon>Bacteria</taxon>
        <taxon>Bacillati</taxon>
        <taxon>Actinomycetota</taxon>
        <taxon>Actinomycetes</taxon>
        <taxon>Kitasatosporales</taxon>
        <taxon>Streptomycetaceae</taxon>
        <taxon>Streptomyces</taxon>
    </lineage>
</organism>
<comment type="similarity">
    <text evidence="2">Belongs to the SUA5 family.</text>
</comment>
<proteinExistence type="inferred from homology"/>
<dbReference type="SUPFAM" id="SSF55821">
    <property type="entry name" value="YrdC/RibB"/>
    <property type="match status" value="1"/>
</dbReference>
<keyword evidence="8" id="KW-0547">Nucleotide-binding</keyword>
<keyword evidence="4" id="KW-0963">Cytoplasm</keyword>
<dbReference type="InterPro" id="IPR050156">
    <property type="entry name" value="TC-AMP_synthase_SUA5"/>
</dbReference>
<evidence type="ECO:0000256" key="2">
    <source>
        <dbReference type="ARBA" id="ARBA00007663"/>
    </source>
</evidence>
<evidence type="ECO:0000256" key="7">
    <source>
        <dbReference type="ARBA" id="ARBA00022695"/>
    </source>
</evidence>
<dbReference type="InterPro" id="IPR017945">
    <property type="entry name" value="DHBP_synth_RibB-like_a/b_dom"/>
</dbReference>
<evidence type="ECO:0000256" key="8">
    <source>
        <dbReference type="ARBA" id="ARBA00022741"/>
    </source>
</evidence>
<evidence type="ECO:0000259" key="12">
    <source>
        <dbReference type="PROSITE" id="PS51163"/>
    </source>
</evidence>
<reference evidence="13 14" key="1">
    <citation type="submission" date="2016-10" db="EMBL/GenBank/DDBJ databases">
        <authorList>
            <person name="de Groot N.N."/>
        </authorList>
    </citation>
    <scope>NUCLEOTIDE SEQUENCE [LARGE SCALE GENOMIC DNA]</scope>
    <source>
        <strain evidence="13 14">CGMCC 4.5739</strain>
    </source>
</reference>
<name>A0A1I1KN05_9ACTN</name>
<comment type="subcellular location">
    <subcellularLocation>
        <location evidence="1">Cytoplasm</location>
    </subcellularLocation>
</comment>
<keyword evidence="9" id="KW-0067">ATP-binding</keyword>
<keyword evidence="7" id="KW-0548">Nucleotidyltransferase</keyword>
<keyword evidence="5" id="KW-0808">Transferase</keyword>
<dbReference type="PANTHER" id="PTHR17490">
    <property type="entry name" value="SUA5"/>
    <property type="match status" value="1"/>
</dbReference>
<feature type="domain" description="YrdC-like" evidence="12">
    <location>
        <begin position="16"/>
        <end position="210"/>
    </location>
</feature>
<sequence>MTHAPSQELTMRIIQPHDLPAAARALEDGKLVVVPTSRWYMICADASDAEACGRIFQSKQRPTSKPLALVTPSLTSCEQTFRLTSEARLLAEAFWPGDLALMLPWREPERAARMTAVGSPALVTMAPGVLGGLAALARVPLAATTINVSGNAGPDDPGPAITLDDVREFLSATGLEVALAIDGGTCPAANHMTIVDCFTAKASLIRTGLVHQRALSTALGRDIPAA</sequence>
<dbReference type="GO" id="GO:0061710">
    <property type="term" value="F:L-threonylcarbamoyladenylate synthase"/>
    <property type="evidence" value="ECO:0007669"/>
    <property type="project" value="UniProtKB-EC"/>
</dbReference>
<dbReference type="GO" id="GO:0000049">
    <property type="term" value="F:tRNA binding"/>
    <property type="evidence" value="ECO:0007669"/>
    <property type="project" value="TreeGrafter"/>
</dbReference>
<dbReference type="AlphaFoldDB" id="A0A1I1KN05"/>
<evidence type="ECO:0000313" key="14">
    <source>
        <dbReference type="Proteomes" id="UP000199207"/>
    </source>
</evidence>
<protein>
    <recommendedName>
        <fullName evidence="10">L-threonylcarbamoyladenylate synthase</fullName>
        <ecNumber evidence="3">2.7.7.87</ecNumber>
    </recommendedName>
    <alternativeName>
        <fullName evidence="10">L-threonylcarbamoyladenylate synthase</fullName>
    </alternativeName>
</protein>
<dbReference type="Proteomes" id="UP000199207">
    <property type="component" value="Unassembled WGS sequence"/>
</dbReference>
<dbReference type="PROSITE" id="PS51163">
    <property type="entry name" value="YRDC"/>
    <property type="match status" value="1"/>
</dbReference>
<dbReference type="EC" id="2.7.7.87" evidence="3"/>
<evidence type="ECO:0000256" key="9">
    <source>
        <dbReference type="ARBA" id="ARBA00022840"/>
    </source>
</evidence>